<dbReference type="InterPro" id="IPR007055">
    <property type="entry name" value="BON_dom"/>
</dbReference>
<dbReference type="Proteomes" id="UP000494329">
    <property type="component" value="Unassembled WGS sequence"/>
</dbReference>
<evidence type="ECO:0000256" key="1">
    <source>
        <dbReference type="SAM" id="SignalP"/>
    </source>
</evidence>
<dbReference type="AlphaFoldDB" id="A0A6J5EBR6"/>
<dbReference type="InterPro" id="IPR014004">
    <property type="entry name" value="Transpt-assoc_nodulatn_dom_bac"/>
</dbReference>
<dbReference type="PANTHER" id="PTHR34606">
    <property type="entry name" value="BON DOMAIN-CONTAINING PROTEIN"/>
    <property type="match status" value="1"/>
</dbReference>
<dbReference type="RefSeq" id="WP_175112986.1">
    <property type="nucleotide sequence ID" value="NZ_CADIKF010000035.1"/>
</dbReference>
<feature type="domain" description="BON" evidence="2">
    <location>
        <begin position="46"/>
        <end position="114"/>
    </location>
</feature>
<sequence>MKSAVLKALGGVVAVMVACNVYAQASDAAADAQTAPAASAKADKKANRQLGHKVRAALAKAKGLDVSSINVRAKGGAVTLTGSVPDQGQIDLAGTTAKGVAGVASVSNKLNVQQQ</sequence>
<gene>
    <name evidence="3" type="ORF">LMG29739_04166</name>
</gene>
<dbReference type="PANTHER" id="PTHR34606:SF15">
    <property type="entry name" value="BON DOMAIN-CONTAINING PROTEIN"/>
    <property type="match status" value="1"/>
</dbReference>
<feature type="signal peptide" evidence="1">
    <location>
        <begin position="1"/>
        <end position="23"/>
    </location>
</feature>
<dbReference type="SMART" id="SM00749">
    <property type="entry name" value="BON"/>
    <property type="match status" value="1"/>
</dbReference>
<feature type="chain" id="PRO_5026741806" description="BON domain-containing protein" evidence="1">
    <location>
        <begin position="24"/>
        <end position="115"/>
    </location>
</feature>
<protein>
    <recommendedName>
        <fullName evidence="2">BON domain-containing protein</fullName>
    </recommendedName>
</protein>
<evidence type="ECO:0000259" key="2">
    <source>
        <dbReference type="PROSITE" id="PS50914"/>
    </source>
</evidence>
<dbReference type="Gene3D" id="3.30.1340.30">
    <property type="match status" value="1"/>
</dbReference>
<reference evidence="3 4" key="1">
    <citation type="submission" date="2020-04" db="EMBL/GenBank/DDBJ databases">
        <authorList>
            <person name="De Canck E."/>
        </authorList>
    </citation>
    <scope>NUCLEOTIDE SEQUENCE [LARGE SCALE GENOMIC DNA]</scope>
    <source>
        <strain evidence="3 4">LMG 29739</strain>
    </source>
</reference>
<dbReference type="PROSITE" id="PS50914">
    <property type="entry name" value="BON"/>
    <property type="match status" value="1"/>
</dbReference>
<organism evidence="3 4">
    <name type="scientific">Paraburkholderia solisilvae</name>
    <dbReference type="NCBI Taxonomy" id="624376"/>
    <lineage>
        <taxon>Bacteria</taxon>
        <taxon>Pseudomonadati</taxon>
        <taxon>Pseudomonadota</taxon>
        <taxon>Betaproteobacteria</taxon>
        <taxon>Burkholderiales</taxon>
        <taxon>Burkholderiaceae</taxon>
        <taxon>Paraburkholderia</taxon>
    </lineage>
</organism>
<name>A0A6J5EBR6_9BURK</name>
<dbReference type="InterPro" id="IPR051686">
    <property type="entry name" value="Lipoprotein_DolP"/>
</dbReference>
<keyword evidence="4" id="KW-1185">Reference proteome</keyword>
<evidence type="ECO:0000313" key="3">
    <source>
        <dbReference type="EMBL" id="CAB3763683.1"/>
    </source>
</evidence>
<dbReference type="Pfam" id="PF04972">
    <property type="entry name" value="BON"/>
    <property type="match status" value="1"/>
</dbReference>
<evidence type="ECO:0000313" key="4">
    <source>
        <dbReference type="Proteomes" id="UP000494329"/>
    </source>
</evidence>
<keyword evidence="1" id="KW-0732">Signal</keyword>
<dbReference type="PROSITE" id="PS51257">
    <property type="entry name" value="PROKAR_LIPOPROTEIN"/>
    <property type="match status" value="1"/>
</dbReference>
<accession>A0A6J5EBR6</accession>
<dbReference type="EMBL" id="CADIKF010000035">
    <property type="protein sequence ID" value="CAB3763683.1"/>
    <property type="molecule type" value="Genomic_DNA"/>
</dbReference>
<proteinExistence type="predicted"/>